<dbReference type="PANTHER" id="PTHR45679">
    <property type="entry name" value="ER DEGRADATION-ENHANCING ALPHA-MANNOSIDASE-LIKE PROTEIN 2"/>
    <property type="match status" value="1"/>
</dbReference>
<evidence type="ECO:0000256" key="2">
    <source>
        <dbReference type="ARBA" id="ARBA00004240"/>
    </source>
</evidence>
<dbReference type="SMART" id="SM00474">
    <property type="entry name" value="35EXOc"/>
    <property type="match status" value="1"/>
</dbReference>
<keyword evidence="6 17" id="KW-0732">Signal</keyword>
<evidence type="ECO:0000256" key="15">
    <source>
        <dbReference type="RuleBase" id="RU361193"/>
    </source>
</evidence>
<dbReference type="PANTHER" id="PTHR45679:SF1">
    <property type="entry name" value="ALPHA-1,2-MANNOSIDASE"/>
    <property type="match status" value="1"/>
</dbReference>
<dbReference type="GO" id="GO:0005975">
    <property type="term" value="P:carbohydrate metabolic process"/>
    <property type="evidence" value="ECO:0007669"/>
    <property type="project" value="InterPro"/>
</dbReference>
<feature type="region of interest" description="Disordered" evidence="16">
    <location>
        <begin position="1408"/>
        <end position="1479"/>
    </location>
</feature>
<dbReference type="Gene3D" id="3.30.420.10">
    <property type="entry name" value="Ribonuclease H-like superfamily/Ribonuclease H"/>
    <property type="match status" value="1"/>
</dbReference>
<dbReference type="GO" id="GO:0008408">
    <property type="term" value="F:3'-5' exonuclease activity"/>
    <property type="evidence" value="ECO:0007669"/>
    <property type="project" value="InterPro"/>
</dbReference>
<evidence type="ECO:0000256" key="6">
    <source>
        <dbReference type="ARBA" id="ARBA00022729"/>
    </source>
</evidence>
<dbReference type="SUPFAM" id="SSF52025">
    <property type="entry name" value="PA domain"/>
    <property type="match status" value="1"/>
</dbReference>
<proteinExistence type="inferred from homology"/>
<comment type="catalytic activity">
    <reaction evidence="11">
        <text>N(4)-(alpha-D-Man-(1-&gt;2)-alpha-D-Man-(1-&gt;2)-alpha-D-Man-(1-&gt;3)-[alpha-D-Man-(1-&gt;3)-[alpha-D-Man-(1-&gt;2)-alpha-D-Man-(1-&gt;6)]-alpha-D-Man-(1-&gt;6)]-beta-D-Man-(1-&gt;4)-beta-D-GlcNAc-(1-&gt;4)-beta-D-GlcNAc)-L-asparaginyl-[protein] (N-glucan mannose isomer 8A1,2,3B1,3) + 3 H2O = N(4)-(alpha-D-Man-(1-&gt;3)-[alpha-D-Man-(1-&gt;3)-[alpha-D-Man-(1-&gt;6)]-alpha-D-Man-(1-&gt;6)]-beta-D-Man-(1-&gt;4)-beta-D-GlcNAc-(1-&gt;4)-beta-D-GlcNAc)-L-asparaginyl-[protein] (N-glucan mannose isomer 5A1,2) + 3 beta-D-mannose</text>
        <dbReference type="Rhea" id="RHEA:56028"/>
        <dbReference type="Rhea" id="RHEA-COMP:14358"/>
        <dbReference type="Rhea" id="RHEA-COMP:14367"/>
        <dbReference type="ChEBI" id="CHEBI:15377"/>
        <dbReference type="ChEBI" id="CHEBI:28563"/>
        <dbReference type="ChEBI" id="CHEBI:59087"/>
        <dbReference type="ChEBI" id="CHEBI:60628"/>
        <dbReference type="EC" id="3.2.1.113"/>
    </reaction>
</comment>
<reference evidence="19 20" key="1">
    <citation type="submission" date="2019-04" db="EMBL/GenBank/DDBJ databases">
        <title>Chromosome genome assembly for Takifugu flavidus.</title>
        <authorList>
            <person name="Xiao S."/>
        </authorList>
    </citation>
    <scope>NUCLEOTIDE SEQUENCE [LARGE SCALE GENOMIC DNA]</scope>
    <source>
        <strain evidence="19">HTHZ2018</strain>
        <tissue evidence="19">Muscle</tissue>
    </source>
</reference>
<dbReference type="GO" id="GO:1904380">
    <property type="term" value="P:endoplasmic reticulum mannose trimming"/>
    <property type="evidence" value="ECO:0007669"/>
    <property type="project" value="InterPro"/>
</dbReference>
<evidence type="ECO:0000259" key="18">
    <source>
        <dbReference type="SMART" id="SM00474"/>
    </source>
</evidence>
<evidence type="ECO:0000256" key="17">
    <source>
        <dbReference type="SAM" id="SignalP"/>
    </source>
</evidence>
<dbReference type="InterPro" id="IPR012337">
    <property type="entry name" value="RNaseH-like_sf"/>
</dbReference>
<name>A0A5C6NI42_9TELE</name>
<evidence type="ECO:0000256" key="3">
    <source>
        <dbReference type="ARBA" id="ARBA00004922"/>
    </source>
</evidence>
<evidence type="ECO:0000256" key="16">
    <source>
        <dbReference type="SAM" id="MobiDB-lite"/>
    </source>
</evidence>
<dbReference type="GO" id="GO:0016020">
    <property type="term" value="C:membrane"/>
    <property type="evidence" value="ECO:0007669"/>
    <property type="project" value="InterPro"/>
</dbReference>
<dbReference type="Pfam" id="PF01612">
    <property type="entry name" value="DNA_pol_A_exo1"/>
    <property type="match status" value="1"/>
</dbReference>
<evidence type="ECO:0000256" key="12">
    <source>
        <dbReference type="ARBA" id="ARBA00048605"/>
    </source>
</evidence>
<dbReference type="InterPro" id="IPR036026">
    <property type="entry name" value="Seven-hairpin_glycosidases"/>
</dbReference>
<dbReference type="GO" id="GO:0006986">
    <property type="term" value="P:response to unfolded protein"/>
    <property type="evidence" value="ECO:0007669"/>
    <property type="project" value="UniProtKB-KW"/>
</dbReference>
<dbReference type="GO" id="GO:0004571">
    <property type="term" value="F:mannosyl-oligosaccharide 1,2-alpha-mannosidase activity"/>
    <property type="evidence" value="ECO:0007669"/>
    <property type="project" value="UniProtKB-EC"/>
</dbReference>
<dbReference type="InterPro" id="IPR046450">
    <property type="entry name" value="PA_dom_sf"/>
</dbReference>
<feature type="domain" description="3'-5' exonuclease" evidence="18">
    <location>
        <begin position="1204"/>
        <end position="1405"/>
    </location>
</feature>
<evidence type="ECO:0000256" key="11">
    <source>
        <dbReference type="ARBA" id="ARBA00047669"/>
    </source>
</evidence>
<feature type="chain" id="PRO_5022863022" description="alpha-1,2-Mannosidase" evidence="17">
    <location>
        <begin position="27"/>
        <end position="1591"/>
    </location>
</feature>
<evidence type="ECO:0000256" key="7">
    <source>
        <dbReference type="ARBA" id="ARBA00022801"/>
    </source>
</evidence>
<evidence type="ECO:0000313" key="20">
    <source>
        <dbReference type="Proteomes" id="UP000324091"/>
    </source>
</evidence>
<evidence type="ECO:0000256" key="13">
    <source>
        <dbReference type="PIRSR" id="PIRSR601382-1"/>
    </source>
</evidence>
<evidence type="ECO:0000313" key="19">
    <source>
        <dbReference type="EMBL" id="TWW66488.1"/>
    </source>
</evidence>
<dbReference type="Proteomes" id="UP000324091">
    <property type="component" value="Chromosome 20"/>
</dbReference>
<keyword evidence="20" id="KW-1185">Reference proteome</keyword>
<feature type="compositionally biased region" description="Basic and acidic residues" evidence="16">
    <location>
        <begin position="1420"/>
        <end position="1433"/>
    </location>
</feature>
<dbReference type="InterPro" id="IPR003137">
    <property type="entry name" value="PA_domain"/>
</dbReference>
<evidence type="ECO:0000256" key="9">
    <source>
        <dbReference type="ARBA" id="ARBA00023180"/>
    </source>
</evidence>
<keyword evidence="8" id="KW-0256">Endoplasmic reticulum</keyword>
<dbReference type="GO" id="GO:0006139">
    <property type="term" value="P:nucleobase-containing compound metabolic process"/>
    <property type="evidence" value="ECO:0007669"/>
    <property type="project" value="InterPro"/>
</dbReference>
<dbReference type="InterPro" id="IPR002782">
    <property type="entry name" value="Mut7-C_RNAse_dom"/>
</dbReference>
<dbReference type="GO" id="GO:0044322">
    <property type="term" value="C:endoplasmic reticulum quality control compartment"/>
    <property type="evidence" value="ECO:0007669"/>
    <property type="project" value="GOC"/>
</dbReference>
<dbReference type="InterPro" id="IPR037322">
    <property type="entry name" value="EDEM3_PA"/>
</dbReference>
<dbReference type="Gene3D" id="3.50.30.30">
    <property type="match status" value="1"/>
</dbReference>
<evidence type="ECO:0000256" key="14">
    <source>
        <dbReference type="PIRSR" id="PIRSR601382-2"/>
    </source>
</evidence>
<sequence length="1591" mass="179728">MVQPFPSTRMMLKILLISSFVGWVRCQESQTMTLEEKTVIREQILEMFDHAYGSYMKNAYPADELMPLSCRGRVRGQEPNRGDIDESLGKFSLTLIDTLDTLVVLNKLDEFEDAVRKAVSDVRLDNDVVVSVFETNIRVLGGLLGAHVMADLLRQRGERMQWYQDELLHMAKELGHRLLPAFNTSSGLPYPKVNLRYGVLNPLSRTGTESDTCTACAGTMILEFAALSRLSGESVFEENARKALDVLWERRQRGSDLVGTVINIHNEEWVRRDSGVGAGIDSYYEYLMKAYILLGDNVFLDRFNVHYSAIMKYISQPPLLLNVHMHNPTVSVRSWMDSLLAFFPGLQVLRGDLKPAIETHEMLYQVTKQHKFLPEAFTTEFRVHWGQHLLRPEFAESTYYLYKATGDPYYLRVGQSIVEKLNAYARVPCGFAAVQDVRTGIHEDRMDSFFLAEMFKYLYLLFSEKSQLPIDIDEYIFTTEAHLLPVSLSTTKPSCQGNNTEAAPVFQEEDLFSHSCPSMETLFPNNPSFAKTIRDGYKYLTGVGRAFQPLPIREIELPLQDSSMEPLEFLKSMGISLMPLNEAARSSIQKEQKGVYHVKLVAEIKQTPEEEEVVPHVVQLISPPFLGRTVLTAGPAKFGMDLTKREHGLKGSILKASPYTACGEIVNAQELRGQIALALRGDCMFAAKARRLQEAGAVGVIFIDHHEGSNSEETPLFQMVGDGYATDDIRLPLVFLFSREGAVLTAALEEHQNVDVLLLPKERQLGRDNVEKSVGMNIKLRLAKEEVGVEGPTLEFLLSEGEALVREEEQQQFCTESSGKDPPELCSTTASSQTLSSDGLDPCVLRDELLELWHLKDQQMLHLAALGGFSRLPEPLEDLLSILEGCPGKQKGRSHTAGHCILMEFQAWRKKHPQVTLSALSEQQASTLQQRALLLVADNQSTFIESLVDIYQLKSVDGTILQQHIVRLQALNLYKEAAMLGMKLQRQKELDLEEMCVPLILLNKLSLAESFVTGHSHLEKHLVTLLDSWCHPSFSLEEICRRFSRLSVSRHCMDQIQPKMLTKHVFRLMEKFNIDQGLCPNALHKRRLDTLRFLMYSRFMEKSMTEENWCDHVQVGYVVEDDPQLQVQLVQMLVKHAGLEKASQWSLKYNVPRNQLPIGVWETQQDLPPHLQQVDPNKPEQTKSMPPPSTCEKFYQVPLTEERIHLVDTPEVLSRCQKVVLKEGGVVGVDMEWQPTFGCSSSQQVALMQLAVTDQVFLLDVCAEGFGQHPETVSFIRSLFSSKNVLKLGYSTSGDLRCVLSTWPQFSEEPLVTQGVLDLVNVHQKIQRSKVNRTQNGSKEVLVGEGSAEKGLSLLVQQVLGRPLDKREQMSNWKKRPLRASQIRYAVADAYCLLEVYKVLKSNPAHFGLPDDLQNISSRQSEKSKGKKPKEQQTEQIKQPQGKEECQRAQRVSRPHSDKEKDLLCGEKPSADSPPLPPQQLRVVCDNMLQGLGRTLRCLGVDVVMLENSDDHRVAAKLARAEGRVILTCGQPFLTLRSQVGEGRCLSLDCSEKAKDQAVRVLRHFNVQLTPSDIFSRCQVMKWKLLFHEKS</sequence>
<gene>
    <name evidence="19" type="ORF">D4764_20G0005200</name>
</gene>
<dbReference type="EC" id="3.2.1.-" evidence="15"/>
<comment type="similarity">
    <text evidence="4 15">Belongs to the glycosyl hydrolase 47 family.</text>
</comment>
<evidence type="ECO:0000256" key="8">
    <source>
        <dbReference type="ARBA" id="ARBA00022824"/>
    </source>
</evidence>
<comment type="subcellular location">
    <subcellularLocation>
        <location evidence="2">Endoplasmic reticulum</location>
    </subcellularLocation>
</comment>
<keyword evidence="7 15" id="KW-0378">Hydrolase</keyword>
<accession>A0A5C6NI42</accession>
<dbReference type="CDD" id="cd02126">
    <property type="entry name" value="PA_EDEM3_like"/>
    <property type="match status" value="1"/>
</dbReference>
<evidence type="ECO:0000256" key="1">
    <source>
        <dbReference type="ARBA" id="ARBA00001913"/>
    </source>
</evidence>
<dbReference type="GO" id="GO:0005509">
    <property type="term" value="F:calcium ion binding"/>
    <property type="evidence" value="ECO:0007669"/>
    <property type="project" value="InterPro"/>
</dbReference>
<comment type="pathway">
    <text evidence="3">Protein modification; protein glycosylation.</text>
</comment>
<dbReference type="Gene3D" id="1.50.10.10">
    <property type="match status" value="1"/>
</dbReference>
<feature type="active site" description="Proton donor" evidence="13">
    <location>
        <position position="375"/>
    </location>
</feature>
<keyword evidence="9" id="KW-0325">Glycoprotein</keyword>
<comment type="caution">
    <text evidence="19">The sequence shown here is derived from an EMBL/GenBank/DDBJ whole genome shotgun (WGS) entry which is preliminary data.</text>
</comment>
<feature type="compositionally biased region" description="Polar residues" evidence="16">
    <location>
        <begin position="826"/>
        <end position="837"/>
    </location>
</feature>
<dbReference type="InterPro" id="IPR001382">
    <property type="entry name" value="Glyco_hydro_47"/>
</dbReference>
<organism evidence="19 20">
    <name type="scientific">Takifugu flavidus</name>
    <name type="common">sansaifugu</name>
    <dbReference type="NCBI Taxonomy" id="433684"/>
    <lineage>
        <taxon>Eukaryota</taxon>
        <taxon>Metazoa</taxon>
        <taxon>Chordata</taxon>
        <taxon>Craniata</taxon>
        <taxon>Vertebrata</taxon>
        <taxon>Euteleostomi</taxon>
        <taxon>Actinopterygii</taxon>
        <taxon>Neopterygii</taxon>
        <taxon>Teleostei</taxon>
        <taxon>Neoteleostei</taxon>
        <taxon>Acanthomorphata</taxon>
        <taxon>Eupercaria</taxon>
        <taxon>Tetraodontiformes</taxon>
        <taxon>Tetradontoidea</taxon>
        <taxon>Tetraodontidae</taxon>
        <taxon>Takifugu</taxon>
    </lineage>
</organism>
<feature type="region of interest" description="Disordered" evidence="16">
    <location>
        <begin position="809"/>
        <end position="838"/>
    </location>
</feature>
<dbReference type="InterPro" id="IPR002562">
    <property type="entry name" value="3'-5'_exonuclease_dom"/>
</dbReference>
<dbReference type="InterPro" id="IPR044674">
    <property type="entry name" value="EDEM1/2/3"/>
</dbReference>
<keyword evidence="5 14" id="KW-0479">Metal-binding</keyword>
<evidence type="ECO:0000256" key="5">
    <source>
        <dbReference type="ARBA" id="ARBA00022723"/>
    </source>
</evidence>
<dbReference type="InterPro" id="IPR012341">
    <property type="entry name" value="6hp_glycosidase-like_sf"/>
</dbReference>
<comment type="catalytic activity">
    <reaction evidence="12">
        <text>N(4)-(alpha-D-Man-(1-&gt;2)-alpha-D-Man-(1-&gt;2)-alpha-D-Man-(1-&gt;3)-[alpha-D-Man-(1-&gt;2)-alpha-D-Man-(1-&gt;3)-[alpha-D-Man-(1-&gt;2)-alpha-D-Man-(1-&gt;6)]-alpha-D-Man-(1-&gt;6)]-beta-D-Man-(1-&gt;4)-beta-D-GlcNAc-(1-&gt;4)-beta-D-GlcNAc)-L-asparaginyl-[protein] (N-glucan mannose isomer 9A1,2,3B1,2,3) + 4 H2O = N(4)-(alpha-D-Man-(1-&gt;3)-[alpha-D-Man-(1-&gt;3)-[alpha-D-Man-(1-&gt;6)]-alpha-D-Man-(1-&gt;6)]-beta-D-Man-(1-&gt;4)-beta-D-GlcNAc-(1-&gt;4)-beta-D-GlcNAc)-L-asparaginyl-[protein] (N-glucan mannose isomer 5A1,2) + 4 beta-D-mannose</text>
        <dbReference type="Rhea" id="RHEA:56008"/>
        <dbReference type="Rhea" id="RHEA-COMP:14356"/>
        <dbReference type="Rhea" id="RHEA-COMP:14367"/>
        <dbReference type="ChEBI" id="CHEBI:15377"/>
        <dbReference type="ChEBI" id="CHEBI:28563"/>
        <dbReference type="ChEBI" id="CHEBI:59087"/>
        <dbReference type="ChEBI" id="CHEBI:139493"/>
        <dbReference type="EC" id="3.2.1.113"/>
    </reaction>
</comment>
<feature type="signal peptide" evidence="17">
    <location>
        <begin position="1"/>
        <end position="26"/>
    </location>
</feature>
<dbReference type="Pfam" id="PF02225">
    <property type="entry name" value="PA"/>
    <property type="match status" value="1"/>
</dbReference>
<dbReference type="EMBL" id="RHFK02000013">
    <property type="protein sequence ID" value="TWW66488.1"/>
    <property type="molecule type" value="Genomic_DNA"/>
</dbReference>
<evidence type="ECO:0000256" key="4">
    <source>
        <dbReference type="ARBA" id="ARBA00007658"/>
    </source>
</evidence>
<protein>
    <recommendedName>
        <fullName evidence="15">alpha-1,2-Mannosidase</fullName>
        <ecNumber evidence="15">3.2.1.-</ecNumber>
    </recommendedName>
</protein>
<dbReference type="Pfam" id="PF01927">
    <property type="entry name" value="Mut7-C"/>
    <property type="match status" value="1"/>
</dbReference>
<feature type="compositionally biased region" description="Basic and acidic residues" evidence="16">
    <location>
        <begin position="1455"/>
        <end position="1465"/>
    </location>
</feature>
<keyword evidence="10" id="KW-0834">Unfolded protein response</keyword>
<feature type="active site" description="Proton donor" evidence="13">
    <location>
        <position position="134"/>
    </location>
</feature>
<dbReference type="FunFam" id="1.50.10.10:FF:000008">
    <property type="entry name" value="alpha-1,2-Mannosidase"/>
    <property type="match status" value="1"/>
</dbReference>
<dbReference type="PRINTS" id="PR00747">
    <property type="entry name" value="GLYHDRLASE47"/>
</dbReference>
<dbReference type="GO" id="GO:0003676">
    <property type="term" value="F:nucleic acid binding"/>
    <property type="evidence" value="ECO:0007669"/>
    <property type="project" value="InterPro"/>
</dbReference>
<dbReference type="InterPro" id="IPR036397">
    <property type="entry name" value="RNaseH_sf"/>
</dbReference>
<keyword evidence="14" id="KW-0106">Calcium</keyword>
<feature type="active site" evidence="13">
    <location>
        <position position="393"/>
    </location>
</feature>
<dbReference type="SUPFAM" id="SSF48225">
    <property type="entry name" value="Seven-hairpin glycosidases"/>
    <property type="match status" value="1"/>
</dbReference>
<feature type="binding site" evidence="14">
    <location>
        <position position="479"/>
    </location>
    <ligand>
        <name>Ca(2+)</name>
        <dbReference type="ChEBI" id="CHEBI:29108"/>
    </ligand>
</feature>
<feature type="active site" evidence="13">
    <location>
        <position position="281"/>
    </location>
</feature>
<comment type="cofactor">
    <cofactor evidence="1 14">
        <name>Ca(2+)</name>
        <dbReference type="ChEBI" id="CHEBI:29108"/>
    </cofactor>
</comment>
<keyword evidence="15" id="KW-0326">Glycosidase</keyword>
<evidence type="ECO:0000256" key="10">
    <source>
        <dbReference type="ARBA" id="ARBA00023230"/>
    </source>
</evidence>
<dbReference type="SUPFAM" id="SSF53098">
    <property type="entry name" value="Ribonuclease H-like"/>
    <property type="match status" value="1"/>
</dbReference>
<dbReference type="Pfam" id="PF01532">
    <property type="entry name" value="Glyco_hydro_47"/>
    <property type="match status" value="1"/>
</dbReference>